<feature type="compositionally biased region" description="Basic and acidic residues" evidence="1">
    <location>
        <begin position="102"/>
        <end position="111"/>
    </location>
</feature>
<keyword evidence="3" id="KW-1185">Reference proteome</keyword>
<name>A0A328VJ51_9CHLR</name>
<accession>A0A328VJ51</accession>
<evidence type="ECO:0000313" key="3">
    <source>
        <dbReference type="Proteomes" id="UP000248706"/>
    </source>
</evidence>
<dbReference type="AlphaFoldDB" id="A0A328VJ51"/>
<dbReference type="Proteomes" id="UP000248706">
    <property type="component" value="Unassembled WGS sequence"/>
</dbReference>
<organism evidence="2 3">
    <name type="scientific">Thermogemmatispora tikiterensis</name>
    <dbReference type="NCBI Taxonomy" id="1825093"/>
    <lineage>
        <taxon>Bacteria</taxon>
        <taxon>Bacillati</taxon>
        <taxon>Chloroflexota</taxon>
        <taxon>Ktedonobacteria</taxon>
        <taxon>Thermogemmatisporales</taxon>
        <taxon>Thermogemmatisporaceae</taxon>
        <taxon>Thermogemmatispora</taxon>
    </lineage>
</organism>
<gene>
    <name evidence="2" type="ORF">A4R35_09170</name>
</gene>
<proteinExistence type="predicted"/>
<reference evidence="2 3" key="1">
    <citation type="submission" date="2016-08" db="EMBL/GenBank/DDBJ databases">
        <title>Analysis of Carbohydrate Active Enzymes in Thermogemmatispora T81 Reveals Carbohydrate Degradation Ability.</title>
        <authorList>
            <person name="Tomazini A."/>
            <person name="Lal S."/>
            <person name="Stott M."/>
            <person name="Henrissat B."/>
            <person name="Polikarpov I."/>
            <person name="Sparling R."/>
            <person name="Levin D.B."/>
        </authorList>
    </citation>
    <scope>NUCLEOTIDE SEQUENCE [LARGE SCALE GENOMIC DNA]</scope>
    <source>
        <strain evidence="2 3">T81</strain>
    </source>
</reference>
<evidence type="ECO:0000313" key="2">
    <source>
        <dbReference type="EMBL" id="RAQ95703.1"/>
    </source>
</evidence>
<dbReference type="OrthoDB" id="158257at2"/>
<protein>
    <submittedName>
        <fullName evidence="2">Uncharacterized protein</fullName>
    </submittedName>
</protein>
<dbReference type="EMBL" id="MCIF01000002">
    <property type="protein sequence ID" value="RAQ95703.1"/>
    <property type="molecule type" value="Genomic_DNA"/>
</dbReference>
<evidence type="ECO:0000256" key="1">
    <source>
        <dbReference type="SAM" id="MobiDB-lite"/>
    </source>
</evidence>
<comment type="caution">
    <text evidence="2">The sequence shown here is derived from an EMBL/GenBank/DDBJ whole genome shotgun (WGS) entry which is preliminary data.</text>
</comment>
<feature type="region of interest" description="Disordered" evidence="1">
    <location>
        <begin position="102"/>
        <end position="152"/>
    </location>
</feature>
<sequence length="152" mass="16776">MAESNVVVGVFEDVDQAQQAYDSLRAQGFGDDYVSLANPQEMRRPQLDIRYLVEAGIPDAEARFYAQEFSEGHALVTVRVAGLPPASARKAVALLEGHGAYDAHAGRERRGPYAPHIRTEQPSPFFDLTYPEDLAQPASDQPSPHSQEERPE</sequence>
<dbReference type="RefSeq" id="WP_112428664.1">
    <property type="nucleotide sequence ID" value="NZ_MCIF01000002.1"/>
</dbReference>